<evidence type="ECO:0000313" key="4">
    <source>
        <dbReference type="Proteomes" id="UP001159427"/>
    </source>
</evidence>
<dbReference type="Gene3D" id="3.30.1370.50">
    <property type="entry name" value="R3H-like domain"/>
    <property type="match status" value="1"/>
</dbReference>
<dbReference type="InterPro" id="IPR036867">
    <property type="entry name" value="R3H_dom_sf"/>
</dbReference>
<proteinExistence type="predicted"/>
<feature type="compositionally biased region" description="Basic residues" evidence="2">
    <location>
        <begin position="197"/>
        <end position="207"/>
    </location>
</feature>
<protein>
    <submittedName>
        <fullName evidence="3">Uncharacterized protein</fullName>
    </submittedName>
</protein>
<feature type="compositionally biased region" description="Basic residues" evidence="2">
    <location>
        <begin position="284"/>
        <end position="294"/>
    </location>
</feature>
<feature type="region of interest" description="Disordered" evidence="2">
    <location>
        <begin position="241"/>
        <end position="422"/>
    </location>
</feature>
<feature type="compositionally biased region" description="Polar residues" evidence="2">
    <location>
        <begin position="443"/>
        <end position="460"/>
    </location>
</feature>
<keyword evidence="4" id="KW-1185">Reference proteome</keyword>
<keyword evidence="1" id="KW-0175">Coiled coil</keyword>
<feature type="compositionally biased region" description="Basic and acidic residues" evidence="2">
    <location>
        <begin position="295"/>
        <end position="306"/>
    </location>
</feature>
<sequence>MAASEAILSSWKTPFSTPIRKDENACRDLFQNSEKLLASAVSICRLKGSVECQTGGLITVCEELQSLIRLAFTEIRRLEKDFSAQKILLEDEVNCLKERIKYLEEARGTKNYTEKKEQKTVSGDEKNDCQESKEAVESTLYTDTNYSPSAEDDNLEESDPYIFEVGNTEVSEVPVQDTLCLKDKKVSNSLPVNKKLNSNKRLKKLSSKKSGSLSTVINGSDGGDQQIVSATSSVQEIVAKNQCRRSESTEESSYTKSDDQNNRNRKKRSSNEQAAEPEESSSKCKPKGAKRASSRSKEMEESKEVSMDVEVAQVETTKESETVCTEEVHKNNKDKAKVRKKKSSKDHVHADDENEQDDLKESKKTKKKRSSAAEQESDDAFQAESNGNKCNVNTEPKNESPVLKKPKESLSKKLSSGKKTKAVFEESVIKVSEKIEDEKTETECASASDTNGTNSNSVNKQLPDEPLGDMTFLINVNSQISLFVSNGSLEECELQPMTARERNDVYKMAQLYKLRARIGTKSENNLTTVRLSKQADTRMPKPGKVDCLLSELSMASLKKGVKDSPKNQGKRKYAAVADGSECSLPTACTDDDHDQEGPPRKKITKLSRAKKVKS</sequence>
<feature type="region of interest" description="Disordered" evidence="2">
    <location>
        <begin position="191"/>
        <end position="224"/>
    </location>
</feature>
<dbReference type="SUPFAM" id="SSF82708">
    <property type="entry name" value="R3H domain"/>
    <property type="match status" value="1"/>
</dbReference>
<evidence type="ECO:0000256" key="2">
    <source>
        <dbReference type="SAM" id="MobiDB-lite"/>
    </source>
</evidence>
<name>A0ABN8M3V2_9CNID</name>
<feature type="compositionally biased region" description="Basic and acidic residues" evidence="2">
    <location>
        <begin position="345"/>
        <end position="362"/>
    </location>
</feature>
<feature type="region of interest" description="Disordered" evidence="2">
    <location>
        <begin position="436"/>
        <end position="463"/>
    </location>
</feature>
<accession>A0ABN8M3V2</accession>
<feature type="compositionally biased region" description="Basic and acidic residues" evidence="2">
    <location>
        <begin position="316"/>
        <end position="335"/>
    </location>
</feature>
<feature type="region of interest" description="Disordered" evidence="2">
    <location>
        <begin position="584"/>
        <end position="614"/>
    </location>
</feature>
<feature type="region of interest" description="Disordered" evidence="2">
    <location>
        <begin position="112"/>
        <end position="155"/>
    </location>
</feature>
<dbReference type="CDD" id="cd02325">
    <property type="entry name" value="R3H"/>
    <property type="match status" value="1"/>
</dbReference>
<feature type="compositionally biased region" description="Polar residues" evidence="2">
    <location>
        <begin position="139"/>
        <end position="148"/>
    </location>
</feature>
<evidence type="ECO:0000256" key="1">
    <source>
        <dbReference type="SAM" id="Coils"/>
    </source>
</evidence>
<organism evidence="3 4">
    <name type="scientific">Porites evermanni</name>
    <dbReference type="NCBI Taxonomy" id="104178"/>
    <lineage>
        <taxon>Eukaryota</taxon>
        <taxon>Metazoa</taxon>
        <taxon>Cnidaria</taxon>
        <taxon>Anthozoa</taxon>
        <taxon>Hexacorallia</taxon>
        <taxon>Scleractinia</taxon>
        <taxon>Fungiina</taxon>
        <taxon>Poritidae</taxon>
        <taxon>Porites</taxon>
    </lineage>
</organism>
<evidence type="ECO:0000313" key="3">
    <source>
        <dbReference type="EMBL" id="CAH3023007.1"/>
    </source>
</evidence>
<dbReference type="Proteomes" id="UP001159427">
    <property type="component" value="Unassembled WGS sequence"/>
</dbReference>
<gene>
    <name evidence="3" type="ORF">PEVE_00017761</name>
</gene>
<feature type="compositionally biased region" description="Basic and acidic residues" evidence="2">
    <location>
        <begin position="112"/>
        <end position="136"/>
    </location>
</feature>
<reference evidence="3 4" key="1">
    <citation type="submission" date="2022-05" db="EMBL/GenBank/DDBJ databases">
        <authorList>
            <consortium name="Genoscope - CEA"/>
            <person name="William W."/>
        </authorList>
    </citation>
    <scope>NUCLEOTIDE SEQUENCE [LARGE SCALE GENOMIC DNA]</scope>
</reference>
<feature type="coiled-coil region" evidence="1">
    <location>
        <begin position="61"/>
        <end position="106"/>
    </location>
</feature>
<feature type="compositionally biased region" description="Polar residues" evidence="2">
    <location>
        <begin position="383"/>
        <end position="395"/>
    </location>
</feature>
<feature type="compositionally biased region" description="Basic residues" evidence="2">
    <location>
        <begin position="600"/>
        <end position="614"/>
    </location>
</feature>
<comment type="caution">
    <text evidence="3">The sequence shown here is derived from an EMBL/GenBank/DDBJ whole genome shotgun (WGS) entry which is preliminary data.</text>
</comment>
<dbReference type="EMBL" id="CALNXI010000243">
    <property type="protein sequence ID" value="CAH3023007.1"/>
    <property type="molecule type" value="Genomic_DNA"/>
</dbReference>